<evidence type="ECO:0000256" key="1">
    <source>
        <dbReference type="PROSITE-ProRule" id="PRU00047"/>
    </source>
</evidence>
<accession>A0A023AXG5</accession>
<evidence type="ECO:0000313" key="5">
    <source>
        <dbReference type="Proteomes" id="UP000019763"/>
    </source>
</evidence>
<comment type="caution">
    <text evidence="4">The sequence shown here is derived from an EMBL/GenBank/DDBJ whole genome shotgun (WGS) entry which is preliminary data.</text>
</comment>
<organism evidence="4 5">
    <name type="scientific">Gregarina niphandrodes</name>
    <name type="common">Septate eugregarine</name>
    <dbReference type="NCBI Taxonomy" id="110365"/>
    <lineage>
        <taxon>Eukaryota</taxon>
        <taxon>Sar</taxon>
        <taxon>Alveolata</taxon>
        <taxon>Apicomplexa</taxon>
        <taxon>Conoidasida</taxon>
        <taxon>Gregarinasina</taxon>
        <taxon>Eugregarinorida</taxon>
        <taxon>Gregarinidae</taxon>
        <taxon>Gregarina</taxon>
    </lineage>
</organism>
<dbReference type="GO" id="GO:0008270">
    <property type="term" value="F:zinc ion binding"/>
    <property type="evidence" value="ECO:0007669"/>
    <property type="project" value="UniProtKB-KW"/>
</dbReference>
<dbReference type="OrthoDB" id="3863715at2759"/>
<feature type="compositionally biased region" description="Polar residues" evidence="2">
    <location>
        <begin position="324"/>
        <end position="341"/>
    </location>
</feature>
<dbReference type="PROSITE" id="PS50158">
    <property type="entry name" value="ZF_CCHC"/>
    <property type="match status" value="1"/>
</dbReference>
<dbReference type="Gene3D" id="4.10.60.10">
    <property type="entry name" value="Zinc finger, CCHC-type"/>
    <property type="match status" value="1"/>
</dbReference>
<feature type="region of interest" description="Disordered" evidence="2">
    <location>
        <begin position="105"/>
        <end position="124"/>
    </location>
</feature>
<dbReference type="VEuPathDB" id="CryptoDB:GNI_203330"/>
<feature type="compositionally biased region" description="Basic and acidic residues" evidence="2">
    <location>
        <begin position="157"/>
        <end position="182"/>
    </location>
</feature>
<sequence length="355" mass="40304">MTWLTNQLATAAGCAHAWAHPWTDALEKRVWQVLFLLAITHIAKGRLRNLWKWLKGGLRPLIVVGCIPLVISMWRASTHLETAIQQVSISMATLVATKVLENVGNRREHDKTRTASTSETDDLTQRVAKLERSQQATRHSSAREGPPTVSAYAAQNRRTEARPDRVRRAERNDERHQEHEPALEEEEFTPLDRWQDHSPLEPHTRRPPPPTVEDLTQTTPVTDNHTPMVAEPPRDAPPTGEPPLVRLTQCQQCGEWVGPNHRCWVSKKRFQCYKCGQPNHLAVMCKNQTGKVAVTVEDARDVTALCKEIERLSRRVEQIRSKSEANQAAQRSNTPRSTNPNEHPFGERPVLPNQE</sequence>
<dbReference type="GO" id="GO:0003676">
    <property type="term" value="F:nucleic acid binding"/>
    <property type="evidence" value="ECO:0007669"/>
    <property type="project" value="InterPro"/>
</dbReference>
<dbReference type="InterPro" id="IPR001878">
    <property type="entry name" value="Znf_CCHC"/>
</dbReference>
<feature type="domain" description="CCHC-type" evidence="3">
    <location>
        <begin position="272"/>
        <end position="287"/>
    </location>
</feature>
<feature type="region of interest" description="Disordered" evidence="2">
    <location>
        <begin position="317"/>
        <end position="355"/>
    </location>
</feature>
<evidence type="ECO:0000256" key="2">
    <source>
        <dbReference type="SAM" id="MobiDB-lite"/>
    </source>
</evidence>
<dbReference type="GeneID" id="22916411"/>
<evidence type="ECO:0000259" key="3">
    <source>
        <dbReference type="PROSITE" id="PS50158"/>
    </source>
</evidence>
<keyword evidence="5" id="KW-1185">Reference proteome</keyword>
<keyword evidence="1" id="KW-0479">Metal-binding</keyword>
<keyword evidence="1" id="KW-0863">Zinc-finger</keyword>
<dbReference type="Proteomes" id="UP000019763">
    <property type="component" value="Unassembled WGS sequence"/>
</dbReference>
<feature type="compositionally biased region" description="Polar residues" evidence="2">
    <location>
        <begin position="214"/>
        <end position="225"/>
    </location>
</feature>
<protein>
    <submittedName>
        <fullName evidence="4">Zinc knuckle protein</fullName>
    </submittedName>
</protein>
<reference evidence="4" key="1">
    <citation type="submission" date="2013-12" db="EMBL/GenBank/DDBJ databases">
        <authorList>
            <person name="Omoto C.K."/>
            <person name="Sibley D."/>
            <person name="Venepally P."/>
            <person name="Hadjithomas M."/>
            <person name="Karamycheva S."/>
            <person name="Brunk B."/>
            <person name="Roos D."/>
            <person name="Caler E."/>
            <person name="Lorenzi H."/>
        </authorList>
    </citation>
    <scope>NUCLEOTIDE SEQUENCE</scope>
</reference>
<dbReference type="Pfam" id="PF00098">
    <property type="entry name" value="zf-CCHC"/>
    <property type="match status" value="1"/>
</dbReference>
<feature type="region of interest" description="Disordered" evidence="2">
    <location>
        <begin position="129"/>
        <end position="242"/>
    </location>
</feature>
<proteinExistence type="predicted"/>
<feature type="compositionally biased region" description="Basic and acidic residues" evidence="2">
    <location>
        <begin position="193"/>
        <end position="204"/>
    </location>
</feature>
<dbReference type="AlphaFoldDB" id="A0A023AXG5"/>
<keyword evidence="1" id="KW-0862">Zinc</keyword>
<evidence type="ECO:0000313" key="4">
    <source>
        <dbReference type="EMBL" id="EZG42960.1"/>
    </source>
</evidence>
<dbReference type="EMBL" id="AFNH02001577">
    <property type="protein sequence ID" value="EZG42960.1"/>
    <property type="molecule type" value="Genomic_DNA"/>
</dbReference>
<dbReference type="SMART" id="SM00343">
    <property type="entry name" value="ZnF_C2HC"/>
    <property type="match status" value="1"/>
</dbReference>
<name>A0A023AXG5_GRENI</name>
<gene>
    <name evidence="4" type="ORF">GNI_203330</name>
</gene>
<dbReference type="RefSeq" id="XP_011133768.1">
    <property type="nucleotide sequence ID" value="XM_011135466.1"/>
</dbReference>